<dbReference type="GeneTree" id="ENSGT00940000154044"/>
<feature type="domain" description="RUN" evidence="3">
    <location>
        <begin position="33"/>
        <end position="167"/>
    </location>
</feature>
<feature type="coiled-coil region" evidence="1">
    <location>
        <begin position="528"/>
        <end position="562"/>
    </location>
</feature>
<dbReference type="Ensembl" id="ENSACAT00000029852.2">
    <property type="protein sequence ID" value="ENSACAP00000022435.2"/>
    <property type="gene ID" value="ENSACAG00000028385.2"/>
</dbReference>
<gene>
    <name evidence="4" type="primary">rufy4</name>
</gene>
<name>R4GAX1_ANOCA</name>
<organism evidence="4 5">
    <name type="scientific">Anolis carolinensis</name>
    <name type="common">Green anole</name>
    <name type="synonym">American chameleon</name>
    <dbReference type="NCBI Taxonomy" id="28377"/>
    <lineage>
        <taxon>Eukaryota</taxon>
        <taxon>Metazoa</taxon>
        <taxon>Chordata</taxon>
        <taxon>Craniata</taxon>
        <taxon>Vertebrata</taxon>
        <taxon>Euteleostomi</taxon>
        <taxon>Lepidosauria</taxon>
        <taxon>Squamata</taxon>
        <taxon>Bifurcata</taxon>
        <taxon>Unidentata</taxon>
        <taxon>Episquamata</taxon>
        <taxon>Toxicofera</taxon>
        <taxon>Iguania</taxon>
        <taxon>Dactyloidae</taxon>
        <taxon>Anolis</taxon>
    </lineage>
</organism>
<keyword evidence="1" id="KW-0175">Coiled coil</keyword>
<evidence type="ECO:0000313" key="5">
    <source>
        <dbReference type="Proteomes" id="UP000001646"/>
    </source>
</evidence>
<dbReference type="HOGENOM" id="CLU_004445_0_0_1"/>
<evidence type="ECO:0000256" key="1">
    <source>
        <dbReference type="SAM" id="Coils"/>
    </source>
</evidence>
<dbReference type="Bgee" id="ENSACAG00000028385">
    <property type="expression patterns" value="Expressed in adrenal gland and 10 other cell types or tissues"/>
</dbReference>
<dbReference type="GO" id="GO:1901098">
    <property type="term" value="P:positive regulation of autophagosome maturation"/>
    <property type="evidence" value="ECO:0000318"/>
    <property type="project" value="GO_Central"/>
</dbReference>
<dbReference type="PROSITE" id="PS50826">
    <property type="entry name" value="RUN"/>
    <property type="match status" value="1"/>
</dbReference>
<dbReference type="eggNOG" id="KOG1729">
    <property type="taxonomic scope" value="Eukaryota"/>
</dbReference>
<keyword evidence="5" id="KW-1185">Reference proteome</keyword>
<evidence type="ECO:0000313" key="4">
    <source>
        <dbReference type="Ensembl" id="ENSACAP00000022435.2"/>
    </source>
</evidence>
<evidence type="ECO:0000259" key="3">
    <source>
        <dbReference type="PROSITE" id="PS50826"/>
    </source>
</evidence>
<feature type="coiled-coil region" evidence="1">
    <location>
        <begin position="591"/>
        <end position="699"/>
    </location>
</feature>
<evidence type="ECO:0000256" key="2">
    <source>
        <dbReference type="SAM" id="MobiDB-lite"/>
    </source>
</evidence>
<dbReference type="GO" id="GO:0072383">
    <property type="term" value="P:plus-end-directed vesicle transport along microtubule"/>
    <property type="evidence" value="ECO:0000318"/>
    <property type="project" value="GO_Central"/>
</dbReference>
<dbReference type="SUPFAM" id="SSF140741">
    <property type="entry name" value="RUN domain-like"/>
    <property type="match status" value="1"/>
</dbReference>
<dbReference type="Proteomes" id="UP000001646">
    <property type="component" value="Chromosome 1"/>
</dbReference>
<reference evidence="4 5" key="1">
    <citation type="submission" date="2009-12" db="EMBL/GenBank/DDBJ databases">
        <title>The Genome Sequence of Anolis carolinensis (Green Anole Lizard).</title>
        <authorList>
            <consortium name="The Genome Sequencing Platform"/>
            <person name="Di Palma F."/>
            <person name="Alfoldi J."/>
            <person name="Heiman D."/>
            <person name="Young S."/>
            <person name="Grabherr M."/>
            <person name="Johnson J."/>
            <person name="Lander E.S."/>
            <person name="Lindblad-Toh K."/>
        </authorList>
    </citation>
    <scope>NUCLEOTIDE SEQUENCE [LARGE SCALE GENOMIC DNA]</scope>
    <source>
        <strain evidence="4 5">JBL SC #1</strain>
    </source>
</reference>
<dbReference type="Pfam" id="PF02759">
    <property type="entry name" value="RUN"/>
    <property type="match status" value="1"/>
</dbReference>
<dbReference type="PANTHER" id="PTHR46753:SF5">
    <property type="entry name" value="RUN AND FYVE DOMAIN CONTAINING 4"/>
    <property type="match status" value="1"/>
</dbReference>
<dbReference type="STRING" id="28377.ENSACAP00000022435"/>
<dbReference type="PANTHER" id="PTHR46753">
    <property type="entry name" value="FYVE AND COILED-COIL DOMAIN-CONTAINING PROTEIN 1"/>
    <property type="match status" value="1"/>
</dbReference>
<dbReference type="InterPro" id="IPR037213">
    <property type="entry name" value="Run_dom_sf"/>
</dbReference>
<dbReference type="GO" id="GO:0005764">
    <property type="term" value="C:lysosome"/>
    <property type="evidence" value="ECO:0000318"/>
    <property type="project" value="GO_Central"/>
</dbReference>
<dbReference type="GO" id="GO:0005776">
    <property type="term" value="C:autophagosome"/>
    <property type="evidence" value="ECO:0000318"/>
    <property type="project" value="GO_Central"/>
</dbReference>
<reference evidence="4" key="2">
    <citation type="submission" date="2025-08" db="UniProtKB">
        <authorList>
            <consortium name="Ensembl"/>
        </authorList>
    </citation>
    <scope>IDENTIFICATION</scope>
</reference>
<protein>
    <recommendedName>
        <fullName evidence="3">RUN domain-containing protein</fullName>
    </recommendedName>
</protein>
<dbReference type="InParanoid" id="R4GAX1"/>
<feature type="region of interest" description="Disordered" evidence="2">
    <location>
        <begin position="186"/>
        <end position="217"/>
    </location>
</feature>
<dbReference type="AlphaFoldDB" id="R4GAX1"/>
<accession>R4GAX1</accession>
<dbReference type="FunFam" id="1.20.58.900:FF:000010">
    <property type="entry name" value="FYVE and coiled-coil domain containing 1"/>
    <property type="match status" value="1"/>
</dbReference>
<dbReference type="GO" id="GO:0005770">
    <property type="term" value="C:late endosome"/>
    <property type="evidence" value="ECO:0000318"/>
    <property type="project" value="GO_Central"/>
</dbReference>
<reference evidence="4" key="3">
    <citation type="submission" date="2025-09" db="UniProtKB">
        <authorList>
            <consortium name="Ensembl"/>
        </authorList>
    </citation>
    <scope>IDENTIFICATION</scope>
</reference>
<dbReference type="InterPro" id="IPR004012">
    <property type="entry name" value="Run_dom"/>
</dbReference>
<proteinExistence type="predicted"/>
<feature type="coiled-coil region" evidence="1">
    <location>
        <begin position="346"/>
        <end position="496"/>
    </location>
</feature>
<feature type="coiled-coil region" evidence="1">
    <location>
        <begin position="743"/>
        <end position="780"/>
    </location>
</feature>
<feature type="compositionally biased region" description="Polar residues" evidence="2">
    <location>
        <begin position="200"/>
        <end position="217"/>
    </location>
</feature>
<dbReference type="Gene3D" id="1.20.58.900">
    <property type="match status" value="1"/>
</dbReference>
<sequence>MASTRELLRVIKDLENIVMELNANYQARGLPVTDGSRELQQFCAQLEFLLQYDLKEKRNLFGQKKDYWDFLSRVLTRLHSGIHEGLQHVTSLDKLKTSLGKGRAFLRYCLVHRQLAETLQLCFMEPDATSEWYYARSPFLDKKLWLDILGSLYELEGITFHLALCRADLDAAWPMVSEALPQRSIPVAKHTNAENESSEVRNSNHSPGSNQEATQAHKNALRTKDLYVPQSTNDDPVRLGWEHSIEKWVGVWRNRKNSLLQMGSLVKLSSFMEKEAQHPVSVEEVKRGNGESQIHVDKFSKEQPGKVSSSQDLSSLLSQPEHFLCEKMEDPQVTSENEDCWKQKDLRAMIWELSALQLKMAQQQEENKYLKQTLLEENQALKEELAKHEKQQKEKMNEQEKQQQELSKVVKSLREAESKIANLTIECQEAWAKKDAAERRFEEAEQRLSSQEAERRRCLAEKEAQELKHQQMISQCQGLQEKLKVCEKSLDRWETQVAALSSHHGQLETSEAQSEGTNDTLVETALEKGLLREKLERRLAEIKMLEREKETLTETLISQENSFMLTKLEAQDLQTKVSVCQEHIFTLQMSLQKTEKVLKDKEEQIQGLQNDLQAQTNQLQVVLKENTTLKVQLEEMAQKKSQLIDQLAEERTQCERIRQESVSQIGTIEKEVAKLQEEKKQLQATLQQGLEEREALAKHLESTTAALKGQIQETTQLRSELENGKATSQALQKTLQDKNEIVASALREECLQLKTRVGQLEQEKNQATDIAKKLSEELEQYWEWSTEKSVPLCGNVLTLEPETRDEKARVPVKERGILTETNSSVVATPQLMDILPVGMPQALESAVKKVSSDKYENQTHGKCLNSHLDKIMNDVQHAKQKLAAKADTTKHLMEQLSR</sequence>